<reference evidence="2 3" key="1">
    <citation type="submission" date="2018-06" db="EMBL/GenBank/DDBJ databases">
        <authorList>
            <consortium name="Pathogen Informatics"/>
            <person name="Doyle S."/>
        </authorList>
    </citation>
    <scope>NUCLEOTIDE SEQUENCE [LARGE SCALE GENOMIC DNA]</scope>
    <source>
        <strain evidence="2 3">NCTC10851</strain>
    </source>
</reference>
<name>A0A380VFJ6_9PAST</name>
<protein>
    <submittedName>
        <fullName evidence="2">Filamentous hemagglutinin outer membrane protein</fullName>
    </submittedName>
</protein>
<dbReference type="RefSeq" id="WP_425320777.1">
    <property type="nucleotide sequence ID" value="NZ_UFSB01000001.1"/>
</dbReference>
<dbReference type="AlphaFoldDB" id="A0A380VFJ6"/>
<feature type="compositionally biased region" description="Basic and acidic residues" evidence="1">
    <location>
        <begin position="50"/>
        <end position="62"/>
    </location>
</feature>
<sequence>MTRIILKLILIASLSGCFLIPPYSKISEAPIQALCQDVSVSITYGEQKSVETQHSEGNKVEKNQINAGGKVNITTEGDGKTRP</sequence>
<gene>
    <name evidence="2" type="ORF">NCTC10851_01479</name>
</gene>
<dbReference type="Proteomes" id="UP000254507">
    <property type="component" value="Unassembled WGS sequence"/>
</dbReference>
<accession>A0A380VFJ6</accession>
<organism evidence="2 3">
    <name type="scientific">Actinobacillus seminis</name>
    <dbReference type="NCBI Taxonomy" id="722"/>
    <lineage>
        <taxon>Bacteria</taxon>
        <taxon>Pseudomonadati</taxon>
        <taxon>Pseudomonadota</taxon>
        <taxon>Gammaproteobacteria</taxon>
        <taxon>Pasteurellales</taxon>
        <taxon>Pasteurellaceae</taxon>
        <taxon>Actinobacillus</taxon>
    </lineage>
</organism>
<evidence type="ECO:0000313" key="3">
    <source>
        <dbReference type="Proteomes" id="UP000254507"/>
    </source>
</evidence>
<evidence type="ECO:0000256" key="1">
    <source>
        <dbReference type="SAM" id="MobiDB-lite"/>
    </source>
</evidence>
<feature type="region of interest" description="Disordered" evidence="1">
    <location>
        <begin position="50"/>
        <end position="83"/>
    </location>
</feature>
<evidence type="ECO:0000313" key="2">
    <source>
        <dbReference type="EMBL" id="SUU37193.1"/>
    </source>
</evidence>
<proteinExistence type="predicted"/>
<dbReference type="EMBL" id="UFSB01000001">
    <property type="protein sequence ID" value="SUU37193.1"/>
    <property type="molecule type" value="Genomic_DNA"/>
</dbReference>